<dbReference type="GO" id="GO:0005829">
    <property type="term" value="C:cytosol"/>
    <property type="evidence" value="ECO:0007669"/>
    <property type="project" value="TreeGrafter"/>
</dbReference>
<keyword evidence="3" id="KW-0963">Cytoplasm</keyword>
<dbReference type="EMBL" id="LJYW01000001">
    <property type="protein sequence ID" value="KPL52124.1"/>
    <property type="molecule type" value="Genomic_DNA"/>
</dbReference>
<evidence type="ECO:0000256" key="2">
    <source>
        <dbReference type="ARBA" id="ARBA00022448"/>
    </source>
</evidence>
<dbReference type="GO" id="GO:0030254">
    <property type="term" value="P:protein secretion by the type III secretion system"/>
    <property type="evidence" value="ECO:0007669"/>
    <property type="project" value="InterPro"/>
</dbReference>
<dbReference type="InterPro" id="IPR010586">
    <property type="entry name" value="T3SS_stator_protein"/>
</dbReference>
<evidence type="ECO:0000313" key="8">
    <source>
        <dbReference type="EMBL" id="KPL52124.1"/>
    </source>
</evidence>
<evidence type="ECO:0000256" key="5">
    <source>
        <dbReference type="ARBA" id="ARBA00024335"/>
    </source>
</evidence>
<reference evidence="8 9" key="1">
    <citation type="submission" date="2015-09" db="EMBL/GenBank/DDBJ databases">
        <authorList>
            <person name="Jackson K.R."/>
            <person name="Lunt B.L."/>
            <person name="Fisher J.N.B."/>
            <person name="Gardner A.V."/>
            <person name="Bailey M.E."/>
            <person name="Deus L.M."/>
            <person name="Earl A.S."/>
            <person name="Gibby P.D."/>
            <person name="Hartmann K.A."/>
            <person name="Liu J.E."/>
            <person name="Manci A.M."/>
            <person name="Nielsen D.A."/>
            <person name="Solomon M.B."/>
            <person name="Breakwell D.P."/>
            <person name="Burnett S.H."/>
            <person name="Grose J.H."/>
        </authorList>
    </citation>
    <scope>NUCLEOTIDE SEQUENCE [LARGE SCALE GENOMIC DNA]</scope>
    <source>
        <strain evidence="8 9">16</strain>
    </source>
</reference>
<evidence type="ECO:0000256" key="1">
    <source>
        <dbReference type="ARBA" id="ARBA00004496"/>
    </source>
</evidence>
<evidence type="ECO:0000256" key="6">
    <source>
        <dbReference type="ARBA" id="ARBA00040494"/>
    </source>
</evidence>
<comment type="subcellular location">
    <subcellularLocation>
        <location evidence="1">Cytoplasm</location>
    </subcellularLocation>
</comment>
<dbReference type="Pfam" id="PF06635">
    <property type="entry name" value="T3SS_SCTL"/>
    <property type="match status" value="1"/>
</dbReference>
<comment type="caution">
    <text evidence="8">The sequence shown here is derived from an EMBL/GenBank/DDBJ whole genome shotgun (WGS) entry which is preliminary data.</text>
</comment>
<comment type="similarity">
    <text evidence="5">Belongs to the SctL stator family.</text>
</comment>
<dbReference type="RefSeq" id="WP_054358287.1">
    <property type="nucleotide sequence ID" value="NZ_LJYW01000001.1"/>
</dbReference>
<dbReference type="NCBIfam" id="TIGR02499">
    <property type="entry name" value="HrpE_YscL_not"/>
    <property type="match status" value="1"/>
</dbReference>
<dbReference type="PANTHER" id="PTHR34982:SF1">
    <property type="entry name" value="FLAGELLAR ASSEMBLY PROTEIN FLIH"/>
    <property type="match status" value="1"/>
</dbReference>
<dbReference type="InterPro" id="IPR051472">
    <property type="entry name" value="T3SS_Stator/FliH"/>
</dbReference>
<evidence type="ECO:0000256" key="4">
    <source>
        <dbReference type="ARBA" id="ARBA00022927"/>
    </source>
</evidence>
<protein>
    <recommendedName>
        <fullName evidence="6">Type 3 secretion system stator protein</fullName>
    </recommendedName>
</protein>
<gene>
    <name evidence="8" type="ORF">ABB55_07700</name>
</gene>
<keyword evidence="7" id="KW-0175">Coiled coil</keyword>
<keyword evidence="2" id="KW-0813">Transport</keyword>
<proteinExistence type="inferred from homology"/>
<sequence>MVGYYRLKELGFRLSAGAHVLRGGEVEPLDAATALLKAAEQEAERIRQEARDAYAAEKIRGFEEGLEQARMQAVGRIVEESRVLDDALRDIDRDLTNLVIHAVRKLVDGFSDQDKAEAMVRAALKQMRREKRIQLSLAPSQIEHFRRSIGDIKAGFPEIDLIDVVEDPSLDPPRIIVESPVGRVDGHFAQRLDELEAILRRSAVVIAEEDAAEGAHR</sequence>
<dbReference type="Proteomes" id="UP000048984">
    <property type="component" value="Unassembled WGS sequence"/>
</dbReference>
<accession>A0A0P6VZG0</accession>
<evidence type="ECO:0000256" key="7">
    <source>
        <dbReference type="SAM" id="Coils"/>
    </source>
</evidence>
<evidence type="ECO:0000313" key="9">
    <source>
        <dbReference type="Proteomes" id="UP000048984"/>
    </source>
</evidence>
<dbReference type="STRING" id="665126.ABB55_07700"/>
<dbReference type="PANTHER" id="PTHR34982">
    <property type="entry name" value="YOP PROTEINS TRANSLOCATION PROTEIN L"/>
    <property type="match status" value="1"/>
</dbReference>
<reference evidence="8 9" key="2">
    <citation type="submission" date="2015-10" db="EMBL/GenBank/DDBJ databases">
        <title>Draft Genome Sequence of Prosthecomicrobium hirschii ATCC 27832.</title>
        <authorList>
            <person name="Daniel J."/>
            <person name="Givan S.A."/>
            <person name="Brun Y.V."/>
            <person name="Brown P.J."/>
        </authorList>
    </citation>
    <scope>NUCLEOTIDE SEQUENCE [LARGE SCALE GENOMIC DNA]</scope>
    <source>
        <strain evidence="8 9">16</strain>
    </source>
</reference>
<evidence type="ECO:0000256" key="3">
    <source>
        <dbReference type="ARBA" id="ARBA00022490"/>
    </source>
</evidence>
<keyword evidence="9" id="KW-1185">Reference proteome</keyword>
<dbReference type="AlphaFoldDB" id="A0A0P6VZG0"/>
<dbReference type="InterPro" id="IPR012842">
    <property type="entry name" value="T3SS_SctL/SctL2"/>
</dbReference>
<feature type="coiled-coil region" evidence="7">
    <location>
        <begin position="29"/>
        <end position="56"/>
    </location>
</feature>
<organism evidence="8 9">
    <name type="scientific">Prosthecodimorpha hirschii</name>
    <dbReference type="NCBI Taxonomy" id="665126"/>
    <lineage>
        <taxon>Bacteria</taxon>
        <taxon>Pseudomonadati</taxon>
        <taxon>Pseudomonadota</taxon>
        <taxon>Alphaproteobacteria</taxon>
        <taxon>Hyphomicrobiales</taxon>
        <taxon>Ancalomicrobiaceae</taxon>
        <taxon>Prosthecodimorpha</taxon>
    </lineage>
</organism>
<keyword evidence="4" id="KW-0653">Protein transport</keyword>
<name>A0A0P6VZG0_9HYPH</name>